<feature type="domain" description="Nudix hydrolase" evidence="1">
    <location>
        <begin position="140"/>
        <end position="294"/>
    </location>
</feature>
<dbReference type="PANTHER" id="PTHR13030">
    <property type="entry name" value="NUDIX HYDROLASE"/>
    <property type="match status" value="1"/>
</dbReference>
<dbReference type="EMBL" id="JBDJPC010000006">
    <property type="protein sequence ID" value="KAL1498005.1"/>
    <property type="molecule type" value="Genomic_DNA"/>
</dbReference>
<dbReference type="InterPro" id="IPR015797">
    <property type="entry name" value="NUDIX_hydrolase-like_dom_sf"/>
</dbReference>
<proteinExistence type="predicted"/>
<dbReference type="PROSITE" id="PS51462">
    <property type="entry name" value="NUDIX"/>
    <property type="match status" value="1"/>
</dbReference>
<name>A0ABD1ENC1_HYPHA</name>
<accession>A0ABD1ENC1</accession>
<protein>
    <recommendedName>
        <fullName evidence="1">Nudix hydrolase domain-containing protein</fullName>
    </recommendedName>
</protein>
<dbReference type="SUPFAM" id="SSF55811">
    <property type="entry name" value="Nudix"/>
    <property type="match status" value="1"/>
</dbReference>
<dbReference type="InterPro" id="IPR000086">
    <property type="entry name" value="NUDIX_hydrolase_dom"/>
</dbReference>
<sequence length="299" mass="34351">MCISKSKNKIDSITSLVILLRMMHTKCRSEFYPSSSIKRLQFPDSLVPWFVDFSNYNPPEYNSPNLLNKTWADPAINDPEFNPKWNMLNGKINRQSHMGTYEIQNGRPLNPKGRTGLRGRGLLGRWGPNHAADPIVTRWKLRENNEKLIDNLTNKPILQFCAIQRKDCGQWALPGGMVDPGEKISQTLKREFMEEALNSLEANAEECKMNEKMLKDFFENGTEIYKGYVDDPRNTDNSWMETVAINFHDDNGEHVGKFDLKAGDDAVNVHWMDVNKKIDLYASHSELLKNVVDHLGAHW</sequence>
<dbReference type="InterPro" id="IPR039989">
    <property type="entry name" value="NUDT9"/>
</dbReference>
<dbReference type="PANTHER" id="PTHR13030:SF8">
    <property type="entry name" value="ADP-RIBOSE PYROPHOSPHATASE, MITOCHONDRIAL"/>
    <property type="match status" value="1"/>
</dbReference>
<evidence type="ECO:0000313" key="3">
    <source>
        <dbReference type="Proteomes" id="UP001566132"/>
    </source>
</evidence>
<dbReference type="FunFam" id="3.90.79.10:FF:000021">
    <property type="entry name" value="ADP-ribose pyrophosphatase, mitochondrial isoform X1"/>
    <property type="match status" value="1"/>
</dbReference>
<dbReference type="Pfam" id="PF00293">
    <property type="entry name" value="NUDIX"/>
    <property type="match status" value="1"/>
</dbReference>
<dbReference type="Gene3D" id="3.90.79.10">
    <property type="entry name" value="Nucleoside Triphosphate Pyrophosphohydrolase"/>
    <property type="match status" value="1"/>
</dbReference>
<dbReference type="GO" id="GO:0047631">
    <property type="term" value="F:ADP-ribose diphosphatase activity"/>
    <property type="evidence" value="ECO:0007669"/>
    <property type="project" value="UniProtKB-ARBA"/>
</dbReference>
<dbReference type="Pfam" id="PF25969">
    <property type="entry name" value="NUDT9_N"/>
    <property type="match status" value="1"/>
</dbReference>
<dbReference type="Proteomes" id="UP001566132">
    <property type="component" value="Unassembled WGS sequence"/>
</dbReference>
<comment type="caution">
    <text evidence="2">The sequence shown here is derived from an EMBL/GenBank/DDBJ whole genome shotgun (WGS) entry which is preliminary data.</text>
</comment>
<dbReference type="AlphaFoldDB" id="A0ABD1ENC1"/>
<organism evidence="2 3">
    <name type="scientific">Hypothenemus hampei</name>
    <name type="common">Coffee berry borer</name>
    <dbReference type="NCBI Taxonomy" id="57062"/>
    <lineage>
        <taxon>Eukaryota</taxon>
        <taxon>Metazoa</taxon>
        <taxon>Ecdysozoa</taxon>
        <taxon>Arthropoda</taxon>
        <taxon>Hexapoda</taxon>
        <taxon>Insecta</taxon>
        <taxon>Pterygota</taxon>
        <taxon>Neoptera</taxon>
        <taxon>Endopterygota</taxon>
        <taxon>Coleoptera</taxon>
        <taxon>Polyphaga</taxon>
        <taxon>Cucujiformia</taxon>
        <taxon>Curculionidae</taxon>
        <taxon>Scolytinae</taxon>
        <taxon>Hypothenemus</taxon>
    </lineage>
</organism>
<dbReference type="CDD" id="cd03670">
    <property type="entry name" value="NUDIX_ADPRase_Nudt9"/>
    <property type="match status" value="1"/>
</dbReference>
<gene>
    <name evidence="2" type="ORF">ABEB36_008870</name>
</gene>
<keyword evidence="3" id="KW-1185">Reference proteome</keyword>
<reference evidence="2 3" key="1">
    <citation type="submission" date="2024-05" db="EMBL/GenBank/DDBJ databases">
        <title>Genetic variation in Jamaican populations of the coffee berry borer (Hypothenemus hampei).</title>
        <authorList>
            <person name="Errbii M."/>
            <person name="Myrie A."/>
        </authorList>
    </citation>
    <scope>NUCLEOTIDE SEQUENCE [LARGE SCALE GENOMIC DNA]</scope>
    <source>
        <strain evidence="2">JA-Hopewell-2020-01-JO</strain>
        <tissue evidence="2">Whole body</tissue>
    </source>
</reference>
<evidence type="ECO:0000313" key="2">
    <source>
        <dbReference type="EMBL" id="KAL1498005.1"/>
    </source>
</evidence>
<evidence type="ECO:0000259" key="1">
    <source>
        <dbReference type="PROSITE" id="PS51462"/>
    </source>
</evidence>